<accession>B8C266</accession>
<protein>
    <recommendedName>
        <fullName evidence="7">Small ribosomal subunit protein mS29</fullName>
    </recommendedName>
</protein>
<dbReference type="PANTHER" id="PTHR12810">
    <property type="entry name" value="MITOCHONDRIAL 28S RIBOSOMAL PROTEIN S29"/>
    <property type="match status" value="1"/>
</dbReference>
<reference evidence="9 10" key="2">
    <citation type="journal article" date="2008" name="Nature">
        <title>The Phaeodactylum genome reveals the evolutionary history of diatom genomes.</title>
        <authorList>
            <person name="Bowler C."/>
            <person name="Allen A.E."/>
            <person name="Badger J.H."/>
            <person name="Grimwood J."/>
            <person name="Jabbari K."/>
            <person name="Kuo A."/>
            <person name="Maheswari U."/>
            <person name="Martens C."/>
            <person name="Maumus F."/>
            <person name="Otillar R.P."/>
            <person name="Rayko E."/>
            <person name="Salamov A."/>
            <person name="Vandepoele K."/>
            <person name="Beszteri B."/>
            <person name="Gruber A."/>
            <person name="Heijde M."/>
            <person name="Katinka M."/>
            <person name="Mock T."/>
            <person name="Valentin K."/>
            <person name="Verret F."/>
            <person name="Berges J.A."/>
            <person name="Brownlee C."/>
            <person name="Cadoret J.P."/>
            <person name="Chiovitti A."/>
            <person name="Choi C.J."/>
            <person name="Coesel S."/>
            <person name="De Martino A."/>
            <person name="Detter J.C."/>
            <person name="Durkin C."/>
            <person name="Falciatore A."/>
            <person name="Fournet J."/>
            <person name="Haruta M."/>
            <person name="Huysman M.J."/>
            <person name="Jenkins B.D."/>
            <person name="Jiroutova K."/>
            <person name="Jorgensen R.E."/>
            <person name="Joubert Y."/>
            <person name="Kaplan A."/>
            <person name="Kroger N."/>
            <person name="Kroth P.G."/>
            <person name="La Roche J."/>
            <person name="Lindquist E."/>
            <person name="Lommer M."/>
            <person name="Martin-Jezequel V."/>
            <person name="Lopez P.J."/>
            <person name="Lucas S."/>
            <person name="Mangogna M."/>
            <person name="McGinnis K."/>
            <person name="Medlin L.K."/>
            <person name="Montsant A."/>
            <person name="Oudot-Le Secq M.P."/>
            <person name="Napoli C."/>
            <person name="Obornik M."/>
            <person name="Parker M.S."/>
            <person name="Petit J.L."/>
            <person name="Porcel B.M."/>
            <person name="Poulsen N."/>
            <person name="Robison M."/>
            <person name="Rychlewski L."/>
            <person name="Rynearson T.A."/>
            <person name="Schmutz J."/>
            <person name="Shapiro H."/>
            <person name="Siaut M."/>
            <person name="Stanley M."/>
            <person name="Sussman M.R."/>
            <person name="Taylor A.R."/>
            <person name="Vardi A."/>
            <person name="von Dassow P."/>
            <person name="Vyverman W."/>
            <person name="Willis A."/>
            <person name="Wyrwicz L.S."/>
            <person name="Rokhsar D.S."/>
            <person name="Weissenbach J."/>
            <person name="Armbrust E.V."/>
            <person name="Green B.R."/>
            <person name="Van de Peer Y."/>
            <person name="Grigoriev I.V."/>
        </authorList>
    </citation>
    <scope>NUCLEOTIDE SEQUENCE [LARGE SCALE GENOMIC DNA]</scope>
    <source>
        <strain evidence="9 10">CCMP1335</strain>
    </source>
</reference>
<evidence type="ECO:0000256" key="1">
    <source>
        <dbReference type="ARBA" id="ARBA00004173"/>
    </source>
</evidence>
<dbReference type="KEGG" id="tps:THAPSDRAFT_22627"/>
<feature type="compositionally biased region" description="Acidic residues" evidence="8">
    <location>
        <begin position="115"/>
        <end position="125"/>
    </location>
</feature>
<dbReference type="InterPro" id="IPR019368">
    <property type="entry name" value="Ribosomal_mS29"/>
</dbReference>
<reference evidence="9 10" key="1">
    <citation type="journal article" date="2004" name="Science">
        <title>The genome of the diatom Thalassiosira pseudonana: ecology, evolution, and metabolism.</title>
        <authorList>
            <person name="Armbrust E.V."/>
            <person name="Berges J.A."/>
            <person name="Bowler C."/>
            <person name="Green B.R."/>
            <person name="Martinez D."/>
            <person name="Putnam N.H."/>
            <person name="Zhou S."/>
            <person name="Allen A.E."/>
            <person name="Apt K.E."/>
            <person name="Bechner M."/>
            <person name="Brzezinski M.A."/>
            <person name="Chaal B.K."/>
            <person name="Chiovitti A."/>
            <person name="Davis A.K."/>
            <person name="Demarest M.S."/>
            <person name="Detter J.C."/>
            <person name="Glavina T."/>
            <person name="Goodstein D."/>
            <person name="Hadi M.Z."/>
            <person name="Hellsten U."/>
            <person name="Hildebrand M."/>
            <person name="Jenkins B.D."/>
            <person name="Jurka J."/>
            <person name="Kapitonov V.V."/>
            <person name="Kroger N."/>
            <person name="Lau W.W."/>
            <person name="Lane T.W."/>
            <person name="Larimer F.W."/>
            <person name="Lippmeier J.C."/>
            <person name="Lucas S."/>
            <person name="Medina M."/>
            <person name="Montsant A."/>
            <person name="Obornik M."/>
            <person name="Parker M.S."/>
            <person name="Palenik B."/>
            <person name="Pazour G.J."/>
            <person name="Richardson P.M."/>
            <person name="Rynearson T.A."/>
            <person name="Saito M.A."/>
            <person name="Schwartz D.C."/>
            <person name="Thamatrakoln K."/>
            <person name="Valentin K."/>
            <person name="Vardi A."/>
            <person name="Wilkerson F.P."/>
            <person name="Rokhsar D.S."/>
        </authorList>
    </citation>
    <scope>NUCLEOTIDE SEQUENCE [LARGE SCALE GENOMIC DNA]</scope>
    <source>
        <strain evidence="9 10">CCMP1335</strain>
    </source>
</reference>
<evidence type="ECO:0000313" key="9">
    <source>
        <dbReference type="EMBL" id="EED91892.1"/>
    </source>
</evidence>
<dbReference type="HOGENOM" id="CLU_351119_0_0_1"/>
<dbReference type="SUPFAM" id="SSF52540">
    <property type="entry name" value="P-loop containing nucleoside triphosphate hydrolases"/>
    <property type="match status" value="1"/>
</dbReference>
<dbReference type="Proteomes" id="UP000001449">
    <property type="component" value="Chromosome 5"/>
</dbReference>
<proteinExistence type="inferred from homology"/>
<keyword evidence="4" id="KW-0689">Ribosomal protein</keyword>
<dbReference type="PaxDb" id="35128-Thaps22627"/>
<comment type="subcellular location">
    <subcellularLocation>
        <location evidence="1">Mitochondrion</location>
    </subcellularLocation>
</comment>
<evidence type="ECO:0000256" key="8">
    <source>
        <dbReference type="SAM" id="MobiDB-lite"/>
    </source>
</evidence>
<comment type="similarity">
    <text evidence="2">Belongs to the mitochondrion-specific ribosomal protein mS29 family.</text>
</comment>
<dbReference type="GeneID" id="7451770"/>
<dbReference type="STRING" id="35128.B8C266"/>
<dbReference type="EMBL" id="CM000642">
    <property type="protein sequence ID" value="EED91892.1"/>
    <property type="molecule type" value="Genomic_DNA"/>
</dbReference>
<gene>
    <name evidence="9" type="ORF">THAPSDRAFT_22627</name>
</gene>
<dbReference type="AlphaFoldDB" id="B8C266"/>
<dbReference type="eggNOG" id="ENOG502SJ5X">
    <property type="taxonomic scope" value="Eukaryota"/>
</dbReference>
<dbReference type="GO" id="GO:0005763">
    <property type="term" value="C:mitochondrial small ribosomal subunit"/>
    <property type="evidence" value="ECO:0000318"/>
    <property type="project" value="GO_Central"/>
</dbReference>
<evidence type="ECO:0000256" key="3">
    <source>
        <dbReference type="ARBA" id="ARBA00022946"/>
    </source>
</evidence>
<keyword evidence="5" id="KW-0496">Mitochondrion</keyword>
<evidence type="ECO:0000256" key="4">
    <source>
        <dbReference type="ARBA" id="ARBA00022980"/>
    </source>
</evidence>
<evidence type="ECO:0000256" key="7">
    <source>
        <dbReference type="ARBA" id="ARBA00035140"/>
    </source>
</evidence>
<evidence type="ECO:0000256" key="2">
    <source>
        <dbReference type="ARBA" id="ARBA00009863"/>
    </source>
</evidence>
<dbReference type="RefSeq" id="XP_002290140.1">
    <property type="nucleotide sequence ID" value="XM_002290104.1"/>
</dbReference>
<feature type="compositionally biased region" description="Basic and acidic residues" evidence="8">
    <location>
        <begin position="104"/>
        <end position="114"/>
    </location>
</feature>
<dbReference type="InterPro" id="IPR027417">
    <property type="entry name" value="P-loop_NTPase"/>
</dbReference>
<dbReference type="PANTHER" id="PTHR12810:SF0">
    <property type="entry name" value="SMALL RIBOSOMAL SUBUNIT PROTEIN MS29"/>
    <property type="match status" value="1"/>
</dbReference>
<dbReference type="InParanoid" id="B8C266"/>
<sequence length="802" mass="89500">MLRHCLQVARRQRFHRSWSSLATRSDMSPHVYGQQRHQLQSNKLQPAIPKRYFGISRHLDPLAPVLDDDDSEDLITTIPEKKVYTADDLEYEEIKGSNNAMSRKMNEGEMHWGDGDDSDDDDDEFSNMFGLSNDDNDDNKKHPLSEQDELSIQDKAYAEKQAMIKAELDKRTGRLWTDEWVIPDEEWMSTDTWDDIEEWRPELATRKSLESVKVFDGGVPTLQQLSNLPLPASLPPHPGHGSPSIHASHRKRQIQRRLQTSIQLSIHDDLQKILKMTSWEEKQEGVDGLFEVIEERVREREPILGKLPDFKNMVEDGLEQVLRMVQSRMRGAAAAAATANDDVGGVESSAGEVAKATNTDDITDVMGVKKETSVPIFMDLLAVKSGDSNGDKASPSLSNFFTKSNDGGVPNLVYPLKVHHDEGVGRMVEEWELAANKETKRIMMRDAMKEIASKVVESANCCGGDVSDDMKGAAKVFVVGKRGVGKTAALAGLVASARVSGHIVAYLPDGDRLRKHGFYVEPCSQRKGLYNLPEIAKEFCEQLLTSHGGDLDKMIASKEVMKGYLTSDQITRVFTRAHNTDDDAGDTTNTDAATTELSLSKLLEVGSGSSSLSSGCYSTVISALMNQRDKPFTVVMDEFNCYYDHGHYFHMDYDEHVRKAIPLNKITVFKPFIDAMGLYPSEAGNDITSDGATEQSQALMKWGSLIVATSESRAVRRSFTQALTESARAQSQDEKHPTHVVDIRRFSDIEVQHILYNFEITGIGRLRFDRGDTALNPEEVEYLRMVSGGLGQPLLDACMIPY</sequence>
<evidence type="ECO:0000313" key="10">
    <source>
        <dbReference type="Proteomes" id="UP000001449"/>
    </source>
</evidence>
<dbReference type="OMA" id="DEFNCYY"/>
<keyword evidence="6" id="KW-0687">Ribonucleoprotein</keyword>
<dbReference type="GO" id="GO:0003735">
    <property type="term" value="F:structural constituent of ribosome"/>
    <property type="evidence" value="ECO:0000318"/>
    <property type="project" value="GO_Central"/>
</dbReference>
<keyword evidence="3" id="KW-0809">Transit peptide</keyword>
<name>B8C266_THAPS</name>
<feature type="region of interest" description="Disordered" evidence="8">
    <location>
        <begin position="98"/>
        <end position="151"/>
    </location>
</feature>
<evidence type="ECO:0000256" key="6">
    <source>
        <dbReference type="ARBA" id="ARBA00023274"/>
    </source>
</evidence>
<keyword evidence="10" id="KW-1185">Reference proteome</keyword>
<dbReference type="Pfam" id="PF10236">
    <property type="entry name" value="DAP3"/>
    <property type="match status" value="1"/>
</dbReference>
<evidence type="ECO:0000256" key="5">
    <source>
        <dbReference type="ARBA" id="ARBA00023128"/>
    </source>
</evidence>
<organism evidence="9 10">
    <name type="scientific">Thalassiosira pseudonana</name>
    <name type="common">Marine diatom</name>
    <name type="synonym">Cyclotella nana</name>
    <dbReference type="NCBI Taxonomy" id="35128"/>
    <lineage>
        <taxon>Eukaryota</taxon>
        <taxon>Sar</taxon>
        <taxon>Stramenopiles</taxon>
        <taxon>Ochrophyta</taxon>
        <taxon>Bacillariophyta</taxon>
        <taxon>Coscinodiscophyceae</taxon>
        <taxon>Thalassiosirophycidae</taxon>
        <taxon>Thalassiosirales</taxon>
        <taxon>Thalassiosiraceae</taxon>
        <taxon>Thalassiosira</taxon>
    </lineage>
</organism>